<evidence type="ECO:0000256" key="1">
    <source>
        <dbReference type="SAM" id="SignalP"/>
    </source>
</evidence>
<dbReference type="Proteomes" id="UP000664203">
    <property type="component" value="Unassembled WGS sequence"/>
</dbReference>
<evidence type="ECO:0000313" key="3">
    <source>
        <dbReference type="Proteomes" id="UP000664203"/>
    </source>
</evidence>
<evidence type="ECO:0000313" key="2">
    <source>
        <dbReference type="EMBL" id="CAF9906736.1"/>
    </source>
</evidence>
<sequence length="198" mass="21417">MHLPLTTTLLLPLLLLTAPSQPQPLTLPTLPPQNLTLAPLIGVPTCRRLPGGFSLLLCARLLTNLKNLPDYKKQEIWSEYARGAYRLPVVFVQTDAATTTTGQTCHLSMDLYEPGVPVTASETFSLQEEQGDLNRIYFECLKRHGTAGFARVGLNGNVAALLGPPLGQMEVEGEGGLEGLVNGTRRARVIDLTEVGES</sequence>
<keyword evidence="1" id="KW-0732">Signal</keyword>
<dbReference type="AlphaFoldDB" id="A0A8H3EHA5"/>
<organism evidence="2 3">
    <name type="scientific">Alectoria fallacina</name>
    <dbReference type="NCBI Taxonomy" id="1903189"/>
    <lineage>
        <taxon>Eukaryota</taxon>
        <taxon>Fungi</taxon>
        <taxon>Dikarya</taxon>
        <taxon>Ascomycota</taxon>
        <taxon>Pezizomycotina</taxon>
        <taxon>Lecanoromycetes</taxon>
        <taxon>OSLEUM clade</taxon>
        <taxon>Lecanoromycetidae</taxon>
        <taxon>Lecanorales</taxon>
        <taxon>Lecanorineae</taxon>
        <taxon>Parmeliaceae</taxon>
        <taxon>Alectoria</taxon>
    </lineage>
</organism>
<keyword evidence="3" id="KW-1185">Reference proteome</keyword>
<dbReference type="EMBL" id="CAJPDR010000018">
    <property type="protein sequence ID" value="CAF9906736.1"/>
    <property type="molecule type" value="Genomic_DNA"/>
</dbReference>
<dbReference type="OrthoDB" id="5352665at2759"/>
<proteinExistence type="predicted"/>
<reference evidence="2" key="1">
    <citation type="submission" date="2021-03" db="EMBL/GenBank/DDBJ databases">
        <authorList>
            <person name="Tagirdzhanova G."/>
        </authorList>
    </citation>
    <scope>NUCLEOTIDE SEQUENCE</scope>
</reference>
<feature type="signal peptide" evidence="1">
    <location>
        <begin position="1"/>
        <end position="22"/>
    </location>
</feature>
<protein>
    <submittedName>
        <fullName evidence="2">Uncharacterized protein</fullName>
    </submittedName>
</protein>
<gene>
    <name evidence="2" type="ORF">ALECFALPRED_002622</name>
</gene>
<name>A0A8H3EHA5_9LECA</name>
<feature type="chain" id="PRO_5034948005" evidence="1">
    <location>
        <begin position="23"/>
        <end position="198"/>
    </location>
</feature>
<accession>A0A8H3EHA5</accession>
<comment type="caution">
    <text evidence="2">The sequence shown here is derived from an EMBL/GenBank/DDBJ whole genome shotgun (WGS) entry which is preliminary data.</text>
</comment>